<keyword evidence="2" id="KW-0813">Transport</keyword>
<keyword evidence="15" id="KW-1185">Reference proteome</keyword>
<keyword evidence="11" id="KW-0732">Signal</keyword>
<dbReference type="PANTHER" id="PTHR24223">
    <property type="entry name" value="ATP-BINDING CASSETTE SUB-FAMILY C"/>
    <property type="match status" value="1"/>
</dbReference>
<name>A0AAD5T1P2_9FUNG</name>
<feature type="region of interest" description="Disordered" evidence="9">
    <location>
        <begin position="292"/>
        <end position="323"/>
    </location>
</feature>
<dbReference type="Gene3D" id="3.40.50.300">
    <property type="entry name" value="P-loop containing nucleotide triphosphate hydrolases"/>
    <property type="match status" value="2"/>
</dbReference>
<dbReference type="FunFam" id="3.40.50.300:FF:000997">
    <property type="entry name" value="Multidrug resistance-associated protein 1"/>
    <property type="match status" value="1"/>
</dbReference>
<dbReference type="SUPFAM" id="SSF90123">
    <property type="entry name" value="ABC transporter transmembrane region"/>
    <property type="match status" value="2"/>
</dbReference>
<dbReference type="EMBL" id="JADGJH010000651">
    <property type="protein sequence ID" value="KAJ3124763.1"/>
    <property type="molecule type" value="Genomic_DNA"/>
</dbReference>
<feature type="transmembrane region" description="Helical" evidence="10">
    <location>
        <begin position="211"/>
        <end position="236"/>
    </location>
</feature>
<dbReference type="InterPro" id="IPR011527">
    <property type="entry name" value="ABC1_TM_dom"/>
</dbReference>
<evidence type="ECO:0000256" key="1">
    <source>
        <dbReference type="ARBA" id="ARBA00004128"/>
    </source>
</evidence>
<dbReference type="PROSITE" id="PS00211">
    <property type="entry name" value="ABC_TRANSPORTER_1"/>
    <property type="match status" value="2"/>
</dbReference>
<keyword evidence="8 10" id="KW-0472">Membrane</keyword>
<dbReference type="InterPro" id="IPR017871">
    <property type="entry name" value="ABC_transporter-like_CS"/>
</dbReference>
<dbReference type="GO" id="GO:0005524">
    <property type="term" value="F:ATP binding"/>
    <property type="evidence" value="ECO:0007669"/>
    <property type="project" value="UniProtKB-KW"/>
</dbReference>
<feature type="chain" id="PRO_5042242500" evidence="11">
    <location>
        <begin position="17"/>
        <end position="1165"/>
    </location>
</feature>
<dbReference type="Proteomes" id="UP001211907">
    <property type="component" value="Unassembled WGS sequence"/>
</dbReference>
<dbReference type="InterPro" id="IPR036640">
    <property type="entry name" value="ABC1_TM_sf"/>
</dbReference>
<feature type="transmembrane region" description="Helical" evidence="10">
    <location>
        <begin position="656"/>
        <end position="676"/>
    </location>
</feature>
<proteinExistence type="predicted"/>
<dbReference type="GO" id="GO:0140359">
    <property type="term" value="F:ABC-type transporter activity"/>
    <property type="evidence" value="ECO:0007669"/>
    <property type="project" value="InterPro"/>
</dbReference>
<protein>
    <submittedName>
        <fullName evidence="14">Multidrug resistance-associated protein 1</fullName>
    </submittedName>
</protein>
<evidence type="ECO:0000256" key="7">
    <source>
        <dbReference type="ARBA" id="ARBA00022989"/>
    </source>
</evidence>
<dbReference type="PROSITE" id="PS50929">
    <property type="entry name" value="ABC_TM1F"/>
    <property type="match status" value="2"/>
</dbReference>
<evidence type="ECO:0000256" key="9">
    <source>
        <dbReference type="SAM" id="MobiDB-lite"/>
    </source>
</evidence>
<dbReference type="InterPro" id="IPR050173">
    <property type="entry name" value="ABC_transporter_C-like"/>
</dbReference>
<feature type="transmembrane region" description="Helical" evidence="10">
    <location>
        <begin position="848"/>
        <end position="868"/>
    </location>
</feature>
<keyword evidence="5" id="KW-0547">Nucleotide-binding</keyword>
<comment type="subcellular location">
    <subcellularLocation>
        <location evidence="1">Vacuole membrane</location>
        <topology evidence="1">Multi-pass membrane protein</topology>
    </subcellularLocation>
</comment>
<dbReference type="PROSITE" id="PS50893">
    <property type="entry name" value="ABC_TRANSPORTER_2"/>
    <property type="match status" value="2"/>
</dbReference>
<dbReference type="PANTHER" id="PTHR24223:SF443">
    <property type="entry name" value="MULTIDRUG-RESISTANCE LIKE PROTEIN 1, ISOFORM I"/>
    <property type="match status" value="1"/>
</dbReference>
<dbReference type="AlphaFoldDB" id="A0AAD5T1P2"/>
<evidence type="ECO:0000313" key="15">
    <source>
        <dbReference type="Proteomes" id="UP001211907"/>
    </source>
</evidence>
<evidence type="ECO:0000256" key="3">
    <source>
        <dbReference type="ARBA" id="ARBA00022692"/>
    </source>
</evidence>
<feature type="domain" description="ABC transporter" evidence="12">
    <location>
        <begin position="334"/>
        <end position="557"/>
    </location>
</feature>
<feature type="transmembrane region" description="Helical" evidence="10">
    <location>
        <begin position="99"/>
        <end position="122"/>
    </location>
</feature>
<evidence type="ECO:0000256" key="10">
    <source>
        <dbReference type="SAM" id="Phobius"/>
    </source>
</evidence>
<dbReference type="Pfam" id="PF00005">
    <property type="entry name" value="ABC_tran"/>
    <property type="match status" value="2"/>
</dbReference>
<dbReference type="CDD" id="cd18579">
    <property type="entry name" value="ABC_6TM_ABCC_D1"/>
    <property type="match status" value="1"/>
</dbReference>
<accession>A0AAD5T1P2</accession>
<dbReference type="Pfam" id="PF00664">
    <property type="entry name" value="ABC_membrane"/>
    <property type="match status" value="2"/>
</dbReference>
<gene>
    <name evidence="14" type="primary">ABCC1_13</name>
    <name evidence="14" type="ORF">HK100_011119</name>
</gene>
<dbReference type="InterPro" id="IPR003593">
    <property type="entry name" value="AAA+_ATPase"/>
</dbReference>
<evidence type="ECO:0000256" key="5">
    <source>
        <dbReference type="ARBA" id="ARBA00022741"/>
    </source>
</evidence>
<dbReference type="InterPro" id="IPR044746">
    <property type="entry name" value="ABCC_6TM_D1"/>
</dbReference>
<organism evidence="14 15">
    <name type="scientific">Physocladia obscura</name>
    <dbReference type="NCBI Taxonomy" id="109957"/>
    <lineage>
        <taxon>Eukaryota</taxon>
        <taxon>Fungi</taxon>
        <taxon>Fungi incertae sedis</taxon>
        <taxon>Chytridiomycota</taxon>
        <taxon>Chytridiomycota incertae sedis</taxon>
        <taxon>Chytridiomycetes</taxon>
        <taxon>Chytridiales</taxon>
        <taxon>Chytriomycetaceae</taxon>
        <taxon>Physocladia</taxon>
    </lineage>
</organism>
<feature type="domain" description="ABC transporter" evidence="12">
    <location>
        <begin position="908"/>
        <end position="1143"/>
    </location>
</feature>
<reference evidence="14" key="1">
    <citation type="submission" date="2020-05" db="EMBL/GenBank/DDBJ databases">
        <title>Phylogenomic resolution of chytrid fungi.</title>
        <authorList>
            <person name="Stajich J.E."/>
            <person name="Amses K."/>
            <person name="Simmons R."/>
            <person name="Seto K."/>
            <person name="Myers J."/>
            <person name="Bonds A."/>
            <person name="Quandt C.A."/>
            <person name="Barry K."/>
            <person name="Liu P."/>
            <person name="Grigoriev I."/>
            <person name="Longcore J.E."/>
            <person name="James T.Y."/>
        </authorList>
    </citation>
    <scope>NUCLEOTIDE SEQUENCE</scope>
    <source>
        <strain evidence="14">JEL0513</strain>
    </source>
</reference>
<feature type="domain" description="ABC transmembrane type-1" evidence="13">
    <location>
        <begin position="1"/>
        <end position="237"/>
    </location>
</feature>
<evidence type="ECO:0000259" key="13">
    <source>
        <dbReference type="PROSITE" id="PS50929"/>
    </source>
</evidence>
<dbReference type="Gene3D" id="1.20.1560.10">
    <property type="entry name" value="ABC transporter type 1, transmembrane domain"/>
    <property type="match status" value="3"/>
</dbReference>
<dbReference type="InterPro" id="IPR027417">
    <property type="entry name" value="P-loop_NTPase"/>
</dbReference>
<feature type="transmembrane region" description="Helical" evidence="10">
    <location>
        <begin position="173"/>
        <end position="199"/>
    </location>
</feature>
<feature type="transmembrane region" description="Helical" evidence="10">
    <location>
        <begin position="727"/>
        <end position="750"/>
    </location>
</feature>
<dbReference type="SMART" id="SM00382">
    <property type="entry name" value="AAA"/>
    <property type="match status" value="2"/>
</dbReference>
<feature type="transmembrane region" description="Helical" evidence="10">
    <location>
        <begin position="819"/>
        <end position="842"/>
    </location>
</feature>
<feature type="signal peptide" evidence="11">
    <location>
        <begin position="1"/>
        <end position="16"/>
    </location>
</feature>
<comment type="caution">
    <text evidence="14">The sequence shown here is derived from an EMBL/GenBank/DDBJ whole genome shotgun (WGS) entry which is preliminary data.</text>
</comment>
<feature type="transmembrane region" description="Helical" evidence="10">
    <location>
        <begin position="75"/>
        <end position="93"/>
    </location>
</feature>
<feature type="domain" description="ABC transmembrane type-1" evidence="13">
    <location>
        <begin position="624"/>
        <end position="870"/>
    </location>
</feature>
<dbReference type="SUPFAM" id="SSF52540">
    <property type="entry name" value="P-loop containing nucleoside triphosphate hydrolases"/>
    <property type="match status" value="2"/>
</dbReference>
<keyword evidence="6" id="KW-0067">ATP-binding</keyword>
<dbReference type="GO" id="GO:0016887">
    <property type="term" value="F:ATP hydrolysis activity"/>
    <property type="evidence" value="ECO:0007669"/>
    <property type="project" value="InterPro"/>
</dbReference>
<evidence type="ECO:0000256" key="8">
    <source>
        <dbReference type="ARBA" id="ARBA00023136"/>
    </source>
</evidence>
<keyword evidence="3 10" id="KW-0812">Transmembrane</keyword>
<feature type="transmembrane region" description="Helical" evidence="10">
    <location>
        <begin position="688"/>
        <end position="707"/>
    </location>
</feature>
<evidence type="ECO:0000256" key="11">
    <source>
        <dbReference type="SAM" id="SignalP"/>
    </source>
</evidence>
<dbReference type="CDD" id="cd03250">
    <property type="entry name" value="ABCC_MRP_domain1"/>
    <property type="match status" value="1"/>
</dbReference>
<evidence type="ECO:0000256" key="6">
    <source>
        <dbReference type="ARBA" id="ARBA00022840"/>
    </source>
</evidence>
<evidence type="ECO:0000256" key="4">
    <source>
        <dbReference type="ARBA" id="ARBA00022737"/>
    </source>
</evidence>
<evidence type="ECO:0000256" key="2">
    <source>
        <dbReference type="ARBA" id="ARBA00022448"/>
    </source>
</evidence>
<evidence type="ECO:0000313" key="14">
    <source>
        <dbReference type="EMBL" id="KAJ3124763.1"/>
    </source>
</evidence>
<sequence>MLGLLLLNATTTAVSSSIGNILQVRIKAALVNAVYRKSLVLSSKSRSKYPPGKINSFVGSDMQAIMNLIESANKLWAMPVQFVIAIYFVWSLLGVSAAVTASIFFGMTVISVMFSPVLNVAFEDYMKTMDKRTTVLREFLYGVKVIKYQGLEEHQMQKILDARQHQLNALYRIVYGFIFVIGIIIFQGTLTAPLTFLTYSRLGNKMSATNVFPALSFLSTLVNISNQMPEILFNLAESMVSYRRLSKFLVAPESDPADAPVVQFGAENTDGNAIVLERASFKWETVLDFNVEEEETPGNQANSSSSSSGSVGDMDKKQSGGNIAKKKKRNFLGFEEDDDDEIENNTDVFKLEDVSLSIKRGALVAVVGATGSGKSSLLASIAGAMRKTSGEATLYGSLSYCPQDPWIISGTIEENITLLDSRVLSACPGAVQVCSLVKDLNSFPSGIKTQIGEKGINLSGGQKARIALARAIAKNPDIYILDDPLSALDAHVSKSVFDEAINGPLMKSKTIVIATHLLHILPNVDQVIVVDKGKIVQNGTFAQLVADSNGKLFDIMKDYALDDEVDDQQKNLAKTAGGKKEVSLTDTEENELAKAEDRELGSVSQDIYVSYGKAIGLTWTCWQISGIVVLAGLYVFQQLTLSAWTSHYWGFSDEEYLALYSCVGAFDSISNMVNFAYTNFASIKASQYYHNSALSGLVAAPMSFYNTQPIGRILNRMTSDVRSLDNGFGFILNGLFSQIYLTLGILIIACKSYRELRRLMSIMQSPLTAHVSETLTGTSSIAAYKAEKIFTESQMKKLDQANLSNMLFNHTMYWIAFRLNLLGSIMTFAIALLGVAGVMPYAYVGASLTQITFFAPTVQFMLLMVATLEANMVSVERLNYYSHKLPKEAPRTLPKDASLINWPTNGAIDIEDLELVYESRPDHKVINGISLHVAAGEKVGVVGRTGSGKSTLMDAFFRLMEATNGRIRIDGQDIATIGLKMLRTSIQMIPQSPTLFDGTIRSNIDALNKYNDDELWYALECVGMKEYVSELSGKLDSTVVEGGANLSSGQRQLLCLAKVLLDKSKILIMDEATSSVDAESDKRIQDSMKTHFKDATVLSVAHRLNTIAAFDKVLVLENGKVAEFDAPHVLLANTRSIFSEMVDATGVANAAVIAEVAKAHYESGN</sequence>
<dbReference type="InterPro" id="IPR003439">
    <property type="entry name" value="ABC_transporter-like_ATP-bd"/>
</dbReference>
<feature type="transmembrane region" description="Helical" evidence="10">
    <location>
        <begin position="614"/>
        <end position="636"/>
    </location>
</feature>
<dbReference type="GO" id="GO:0000329">
    <property type="term" value="C:fungal-type vacuole membrane"/>
    <property type="evidence" value="ECO:0007669"/>
    <property type="project" value="UniProtKB-ARBA"/>
</dbReference>
<keyword evidence="4" id="KW-0677">Repeat</keyword>
<dbReference type="CDD" id="cd03244">
    <property type="entry name" value="ABCC_MRP_domain2"/>
    <property type="match status" value="1"/>
</dbReference>
<dbReference type="FunFam" id="3.40.50.300:FF:000630">
    <property type="entry name" value="ATP-binding cassette (ABC) transporter, putative"/>
    <property type="match status" value="1"/>
</dbReference>
<keyword evidence="7 10" id="KW-1133">Transmembrane helix</keyword>
<evidence type="ECO:0000259" key="12">
    <source>
        <dbReference type="PROSITE" id="PS50893"/>
    </source>
</evidence>